<organism evidence="3">
    <name type="scientific">Anopheles coluzzii</name>
    <name type="common">African malaria mosquito</name>
    <dbReference type="NCBI Taxonomy" id="1518534"/>
    <lineage>
        <taxon>Eukaryota</taxon>
        <taxon>Metazoa</taxon>
        <taxon>Ecdysozoa</taxon>
        <taxon>Arthropoda</taxon>
        <taxon>Hexapoda</taxon>
        <taxon>Insecta</taxon>
        <taxon>Pterygota</taxon>
        <taxon>Neoptera</taxon>
        <taxon>Endopterygota</taxon>
        <taxon>Diptera</taxon>
        <taxon>Nematocera</taxon>
        <taxon>Culicoidea</taxon>
        <taxon>Culicidae</taxon>
        <taxon>Anophelinae</taxon>
        <taxon>Anopheles</taxon>
    </lineage>
</organism>
<keyword evidence="2" id="KW-0732">Signal</keyword>
<evidence type="ECO:0000313" key="3">
    <source>
        <dbReference type="EnsemblMetazoa" id="ACOM030875-PA.1"/>
    </source>
</evidence>
<feature type="region of interest" description="Disordered" evidence="1">
    <location>
        <begin position="149"/>
        <end position="200"/>
    </location>
</feature>
<accession>A0A8W7PFF4</accession>
<dbReference type="EnsemblMetazoa" id="ACOM030875-RA">
    <property type="protein sequence ID" value="ACOM030875-PA.1"/>
    <property type="gene ID" value="ACOM030875"/>
</dbReference>
<evidence type="ECO:0000256" key="1">
    <source>
        <dbReference type="SAM" id="MobiDB-lite"/>
    </source>
</evidence>
<protein>
    <submittedName>
        <fullName evidence="3">Uncharacterized protein</fullName>
    </submittedName>
</protein>
<evidence type="ECO:0000256" key="2">
    <source>
        <dbReference type="SAM" id="SignalP"/>
    </source>
</evidence>
<feature type="signal peptide" evidence="2">
    <location>
        <begin position="1"/>
        <end position="15"/>
    </location>
</feature>
<name>A0A8W7PFF4_ANOCL</name>
<dbReference type="VEuPathDB" id="VectorBase:ACON2_030828"/>
<reference evidence="3" key="1">
    <citation type="submission" date="2022-08" db="UniProtKB">
        <authorList>
            <consortium name="EnsemblMetazoa"/>
        </authorList>
    </citation>
    <scope>IDENTIFICATION</scope>
</reference>
<feature type="compositionally biased region" description="Acidic residues" evidence="1">
    <location>
        <begin position="149"/>
        <end position="159"/>
    </location>
</feature>
<proteinExistence type="predicted"/>
<sequence length="200" mass="22711">LALVLLSSRFICLLADQKAGRKAQLLCPNIMLPEIMYILQEVGRPVSLQDICTRLDELGTAKWKSKDDCSRSGAIFSALDQGIEFGFIVGDNRRRTFKLGVKYFRFENYHFNNKLQMLSDDIAQYGLNKILCNKEHLFQSDISDDSTEFGDEAAYDTDDERTPTPKKKKIKLDETASRGRARRRTFSGGSTPKRTSKNAK</sequence>
<dbReference type="AlphaFoldDB" id="A0A8W7PFF4"/>
<feature type="chain" id="PRO_5036500765" evidence="2">
    <location>
        <begin position="16"/>
        <end position="200"/>
    </location>
</feature>
<dbReference type="Proteomes" id="UP000075882">
    <property type="component" value="Unassembled WGS sequence"/>
</dbReference>